<evidence type="ECO:0000313" key="1">
    <source>
        <dbReference type="EMBL" id="AHW62379.1"/>
    </source>
</evidence>
<proteinExistence type="predicted"/>
<dbReference type="EMBL" id="CP007451">
    <property type="protein sequence ID" value="AHW62379.1"/>
    <property type="molecule type" value="Genomic_DNA"/>
</dbReference>
<name>A0ABM5QFA4_9BACT</name>
<protein>
    <submittedName>
        <fullName evidence="1">Uncharacterized protein</fullName>
    </submittedName>
</protein>
<organism evidence="1 2">
    <name type="scientific">Draconibacterium orientale</name>
    <dbReference type="NCBI Taxonomy" id="1168034"/>
    <lineage>
        <taxon>Bacteria</taxon>
        <taxon>Pseudomonadati</taxon>
        <taxon>Bacteroidota</taxon>
        <taxon>Bacteroidia</taxon>
        <taxon>Marinilabiliales</taxon>
        <taxon>Prolixibacteraceae</taxon>
        <taxon>Draconibacterium</taxon>
    </lineage>
</organism>
<dbReference type="Proteomes" id="UP000023772">
    <property type="component" value="Chromosome"/>
</dbReference>
<gene>
    <name evidence="1" type="ORF">FH5T_20540</name>
</gene>
<accession>A0ABM5QFA4</accession>
<sequence>MPCARYFPGKNVFLLFAGRFASDDRSKKIGYAKYGRFEIKLNMYKQLNITLFENSIKSLLTERF</sequence>
<evidence type="ECO:0000313" key="2">
    <source>
        <dbReference type="Proteomes" id="UP000023772"/>
    </source>
</evidence>
<keyword evidence="2" id="KW-1185">Reference proteome</keyword>
<reference evidence="1 2" key="1">
    <citation type="submission" date="2014-03" db="EMBL/GenBank/DDBJ databases">
        <title>Complete genome sequence of a deeply braunched marine Bacteroidia bacterium Draconibacterium orientale type strain FH5T.</title>
        <authorList>
            <person name="Li X."/>
            <person name="Wang X."/>
            <person name="Xie Z."/>
            <person name="Du Z."/>
            <person name="Chen G."/>
        </authorList>
    </citation>
    <scope>NUCLEOTIDE SEQUENCE [LARGE SCALE GENOMIC DNA]</scope>
    <source>
        <strain evidence="1 2">FH5</strain>
    </source>
</reference>